<keyword evidence="4" id="KW-0067">ATP-binding</keyword>
<evidence type="ECO:0000256" key="2">
    <source>
        <dbReference type="ARBA" id="ARBA00022741"/>
    </source>
</evidence>
<dbReference type="SMART" id="SM00220">
    <property type="entry name" value="S_TKc"/>
    <property type="match status" value="1"/>
</dbReference>
<dbReference type="GO" id="GO:0005524">
    <property type="term" value="F:ATP binding"/>
    <property type="evidence" value="ECO:0007669"/>
    <property type="project" value="UniProtKB-KW"/>
</dbReference>
<protein>
    <submittedName>
        <fullName evidence="7">Probable serine/threonine-protein kinase CPE1738</fullName>
    </submittedName>
</protein>
<evidence type="ECO:0000256" key="4">
    <source>
        <dbReference type="ARBA" id="ARBA00022840"/>
    </source>
</evidence>
<evidence type="ECO:0000313" key="7">
    <source>
        <dbReference type="RefSeq" id="XP_018012103.1"/>
    </source>
</evidence>
<dbReference type="KEGG" id="hazt:108669309"/>
<sequence>MSTMSCLQVLCSELEIPSSSLKLCNRLGSGSHGQTFVVQYNGQLYCAKIYKEILNMAQEVKMLKATESCSYSPNLIGICSSLMLVVMDLAPGQTLQSLLRSRPCKLYIHRVMLALCQAIESLHACQVIHNDLKFDNIMVSEDNWDPRITLIDFGFATFRHNSPYAHISPEVMASYRHVSPKLASGGKCDYNTDNYSFGVLLRAVSSDTKCPLFSVLADILTKKKGVMYSLVKLHAYMKENNCDSCRESCWCAQCISGGVMC</sequence>
<gene>
    <name evidence="7" type="primary">LOC108669309</name>
</gene>
<dbReference type="InterPro" id="IPR051681">
    <property type="entry name" value="Ser/Thr_Kinases-Pseudokinases"/>
</dbReference>
<dbReference type="GeneID" id="108669309"/>
<evidence type="ECO:0000256" key="3">
    <source>
        <dbReference type="ARBA" id="ARBA00022777"/>
    </source>
</evidence>
<dbReference type="PANTHER" id="PTHR44329">
    <property type="entry name" value="SERINE/THREONINE-PROTEIN KINASE TNNI3K-RELATED"/>
    <property type="match status" value="1"/>
</dbReference>
<dbReference type="PROSITE" id="PS50011">
    <property type="entry name" value="PROTEIN_KINASE_DOM"/>
    <property type="match status" value="1"/>
</dbReference>
<feature type="domain" description="Protein kinase" evidence="5">
    <location>
        <begin position="21"/>
        <end position="261"/>
    </location>
</feature>
<dbReference type="Gene3D" id="1.10.510.10">
    <property type="entry name" value="Transferase(Phosphotransferase) domain 1"/>
    <property type="match status" value="1"/>
</dbReference>
<dbReference type="InterPro" id="IPR008271">
    <property type="entry name" value="Ser/Thr_kinase_AS"/>
</dbReference>
<dbReference type="GO" id="GO:0004674">
    <property type="term" value="F:protein serine/threonine kinase activity"/>
    <property type="evidence" value="ECO:0007669"/>
    <property type="project" value="TreeGrafter"/>
</dbReference>
<reference evidence="7" key="1">
    <citation type="submission" date="2025-08" db="UniProtKB">
        <authorList>
            <consortium name="RefSeq"/>
        </authorList>
    </citation>
    <scope>IDENTIFICATION</scope>
    <source>
        <tissue evidence="7">Whole organism</tissue>
    </source>
</reference>
<dbReference type="OMA" id="HAYMKEN"/>
<dbReference type="InterPro" id="IPR000719">
    <property type="entry name" value="Prot_kinase_dom"/>
</dbReference>
<dbReference type="OrthoDB" id="6349622at2759"/>
<dbReference type="PANTHER" id="PTHR44329:SF288">
    <property type="entry name" value="MITOGEN-ACTIVATED PROTEIN KINASE KINASE KINASE 20"/>
    <property type="match status" value="1"/>
</dbReference>
<dbReference type="RefSeq" id="XP_018012103.1">
    <property type="nucleotide sequence ID" value="XM_018156614.2"/>
</dbReference>
<dbReference type="InterPro" id="IPR011009">
    <property type="entry name" value="Kinase-like_dom_sf"/>
</dbReference>
<evidence type="ECO:0000256" key="1">
    <source>
        <dbReference type="ARBA" id="ARBA00022679"/>
    </source>
</evidence>
<dbReference type="AlphaFoldDB" id="A0A8B7NER2"/>
<dbReference type="Proteomes" id="UP000694843">
    <property type="component" value="Unplaced"/>
</dbReference>
<dbReference type="SUPFAM" id="SSF56112">
    <property type="entry name" value="Protein kinase-like (PK-like)"/>
    <property type="match status" value="1"/>
</dbReference>
<name>A0A8B7NER2_HYAAZ</name>
<dbReference type="CDD" id="cd00180">
    <property type="entry name" value="PKc"/>
    <property type="match status" value="1"/>
</dbReference>
<keyword evidence="3 7" id="KW-0418">Kinase</keyword>
<keyword evidence="6" id="KW-1185">Reference proteome</keyword>
<proteinExistence type="predicted"/>
<keyword evidence="2" id="KW-0547">Nucleotide-binding</keyword>
<evidence type="ECO:0000313" key="6">
    <source>
        <dbReference type="Proteomes" id="UP000694843"/>
    </source>
</evidence>
<accession>A0A8B7NER2</accession>
<keyword evidence="1" id="KW-0808">Transferase</keyword>
<dbReference type="Pfam" id="PF00069">
    <property type="entry name" value="Pkinase"/>
    <property type="match status" value="1"/>
</dbReference>
<organism evidence="6 7">
    <name type="scientific">Hyalella azteca</name>
    <name type="common">Amphipod</name>
    <dbReference type="NCBI Taxonomy" id="294128"/>
    <lineage>
        <taxon>Eukaryota</taxon>
        <taxon>Metazoa</taxon>
        <taxon>Ecdysozoa</taxon>
        <taxon>Arthropoda</taxon>
        <taxon>Crustacea</taxon>
        <taxon>Multicrustacea</taxon>
        <taxon>Malacostraca</taxon>
        <taxon>Eumalacostraca</taxon>
        <taxon>Peracarida</taxon>
        <taxon>Amphipoda</taxon>
        <taxon>Senticaudata</taxon>
        <taxon>Talitrida</taxon>
        <taxon>Talitroidea</taxon>
        <taxon>Hyalellidae</taxon>
        <taxon>Hyalella</taxon>
    </lineage>
</organism>
<evidence type="ECO:0000259" key="5">
    <source>
        <dbReference type="PROSITE" id="PS50011"/>
    </source>
</evidence>
<dbReference type="PROSITE" id="PS00108">
    <property type="entry name" value="PROTEIN_KINASE_ST"/>
    <property type="match status" value="1"/>
</dbReference>